<dbReference type="InterPro" id="IPR010902">
    <property type="entry name" value="NUMOD4"/>
</dbReference>
<dbReference type="Pfam" id="PF07463">
    <property type="entry name" value="NUMOD4"/>
    <property type="match status" value="1"/>
</dbReference>
<sequence>MQPLFLVSFFLVAYLNGCIMEIWKDVPGYIGLYKVSNYGRVKSVKKQLVLKTCGSGNRYKTVA</sequence>
<evidence type="ECO:0000313" key="2">
    <source>
        <dbReference type="EMBL" id="MFB9137924.1"/>
    </source>
</evidence>
<dbReference type="EMBL" id="JBHMEP010000084">
    <property type="protein sequence ID" value="MFB9137924.1"/>
    <property type="molecule type" value="Genomic_DNA"/>
</dbReference>
<dbReference type="Gene3D" id="3.90.75.20">
    <property type="match status" value="1"/>
</dbReference>
<evidence type="ECO:0000313" key="3">
    <source>
        <dbReference type="Proteomes" id="UP001589645"/>
    </source>
</evidence>
<comment type="caution">
    <text evidence="2">The sequence shown here is derived from an EMBL/GenBank/DDBJ whole genome shotgun (WGS) entry which is preliminary data.</text>
</comment>
<accession>A0ABV5HUY9</accession>
<proteinExistence type="predicted"/>
<protein>
    <submittedName>
        <fullName evidence="2">NUMOD4 domain-containing protein</fullName>
    </submittedName>
</protein>
<evidence type="ECO:0000259" key="1">
    <source>
        <dbReference type="Pfam" id="PF07463"/>
    </source>
</evidence>
<organism evidence="2 3">
    <name type="scientific">Vibrio olivae</name>
    <dbReference type="NCBI Taxonomy" id="1243002"/>
    <lineage>
        <taxon>Bacteria</taxon>
        <taxon>Pseudomonadati</taxon>
        <taxon>Pseudomonadota</taxon>
        <taxon>Gammaproteobacteria</taxon>
        <taxon>Vibrionales</taxon>
        <taxon>Vibrionaceae</taxon>
        <taxon>Vibrio</taxon>
    </lineage>
</organism>
<keyword evidence="3" id="KW-1185">Reference proteome</keyword>
<dbReference type="Proteomes" id="UP001589645">
    <property type="component" value="Unassembled WGS sequence"/>
</dbReference>
<dbReference type="SUPFAM" id="SSF54060">
    <property type="entry name" value="His-Me finger endonucleases"/>
    <property type="match status" value="1"/>
</dbReference>
<reference evidence="2 3" key="1">
    <citation type="submission" date="2024-09" db="EMBL/GenBank/DDBJ databases">
        <authorList>
            <person name="Sun Q."/>
            <person name="Mori K."/>
        </authorList>
    </citation>
    <scope>NUCLEOTIDE SEQUENCE [LARGE SCALE GENOMIC DNA]</scope>
    <source>
        <strain evidence="2 3">CECT 8064</strain>
    </source>
</reference>
<gene>
    <name evidence="2" type="ORF">ACFFUV_23605</name>
</gene>
<dbReference type="InterPro" id="IPR044925">
    <property type="entry name" value="His-Me_finger_sf"/>
</dbReference>
<dbReference type="RefSeq" id="WP_390198423.1">
    <property type="nucleotide sequence ID" value="NZ_JBHMEP010000084.1"/>
</dbReference>
<feature type="domain" description="NUMOD4" evidence="1">
    <location>
        <begin position="21"/>
        <end position="62"/>
    </location>
</feature>
<feature type="non-terminal residue" evidence="2">
    <location>
        <position position="63"/>
    </location>
</feature>
<name>A0ABV5HUY9_9VIBR</name>